<evidence type="ECO:0000313" key="2">
    <source>
        <dbReference type="EMBL" id="MEI5617190.1"/>
    </source>
</evidence>
<dbReference type="Proteomes" id="UP001365781">
    <property type="component" value="Unassembled WGS sequence"/>
</dbReference>
<comment type="caution">
    <text evidence="2">The sequence shown here is derived from an EMBL/GenBank/DDBJ whole genome shotgun (WGS) entry which is preliminary data.</text>
</comment>
<dbReference type="RefSeq" id="WP_336559086.1">
    <property type="nucleotide sequence ID" value="NZ_JBBAYM010000314.1"/>
</dbReference>
<dbReference type="PANTHER" id="PTHR46244">
    <property type="entry name" value="PHOSPHOENOLPYRUVATE-PROTEIN PHOSPHOTRANSFERASE"/>
    <property type="match status" value="1"/>
</dbReference>
<dbReference type="SUPFAM" id="SSF51621">
    <property type="entry name" value="Phosphoenolpyruvate/pyruvate domain"/>
    <property type="match status" value="1"/>
</dbReference>
<sequence>RAAETERRGLPARTRDGHQVEIGANVNRPDQVALALGQGAEGVGLMRTEFLFLERGDTPSVEEQYQTYVGMLDALNGRPLIVRALDIGGD</sequence>
<dbReference type="PANTHER" id="PTHR46244:SF6">
    <property type="entry name" value="PHOSPHOENOLPYRUVATE-PROTEIN PHOSPHOTRANSFERASE"/>
    <property type="match status" value="1"/>
</dbReference>
<evidence type="ECO:0000259" key="1">
    <source>
        <dbReference type="Pfam" id="PF02896"/>
    </source>
</evidence>
<dbReference type="InterPro" id="IPR050499">
    <property type="entry name" value="PEP-utilizing_PTS_enzyme"/>
</dbReference>
<keyword evidence="3" id="KW-1185">Reference proteome</keyword>
<accession>A0ABU8GVF8</accession>
<proteinExistence type="predicted"/>
<dbReference type="Gene3D" id="3.20.20.60">
    <property type="entry name" value="Phosphoenolpyruvate-binding domains"/>
    <property type="match status" value="1"/>
</dbReference>
<dbReference type="Pfam" id="PF02896">
    <property type="entry name" value="PEP-utilizers_C"/>
    <property type="match status" value="1"/>
</dbReference>
<reference evidence="2 3" key="1">
    <citation type="submission" date="2024-03" db="EMBL/GenBank/DDBJ databases">
        <title>First Report of Pectobacterium brasiliscabiei causing potato scab in china.</title>
        <authorList>
            <person name="Handique U."/>
        </authorList>
    </citation>
    <scope>NUCLEOTIDE SEQUENCE [LARGE SCALE GENOMIC DNA]</scope>
    <source>
        <strain evidence="2 3">ZRIMU1503</strain>
    </source>
</reference>
<dbReference type="EMBL" id="JBBAYM010000314">
    <property type="protein sequence ID" value="MEI5617190.1"/>
    <property type="molecule type" value="Genomic_DNA"/>
</dbReference>
<protein>
    <submittedName>
        <fullName evidence="2">PEP-binding protein</fullName>
    </submittedName>
</protein>
<gene>
    <name evidence="2" type="ORF">WB403_49725</name>
</gene>
<evidence type="ECO:0000313" key="3">
    <source>
        <dbReference type="Proteomes" id="UP001365781"/>
    </source>
</evidence>
<dbReference type="InterPro" id="IPR000121">
    <property type="entry name" value="PEP_util_C"/>
</dbReference>
<name>A0ABU8GVF8_9ACTN</name>
<dbReference type="InterPro" id="IPR015813">
    <property type="entry name" value="Pyrv/PenolPyrv_kinase-like_dom"/>
</dbReference>
<feature type="non-terminal residue" evidence="2">
    <location>
        <position position="1"/>
    </location>
</feature>
<feature type="domain" description="PEP-utilising enzyme C-terminal" evidence="1">
    <location>
        <begin position="4"/>
        <end position="90"/>
    </location>
</feature>
<feature type="non-terminal residue" evidence="2">
    <location>
        <position position="90"/>
    </location>
</feature>
<dbReference type="InterPro" id="IPR040442">
    <property type="entry name" value="Pyrv_kinase-like_dom_sf"/>
</dbReference>
<organism evidence="2 3">
    <name type="scientific">Streptomyces brasiliscabiei</name>
    <dbReference type="NCBI Taxonomy" id="2736302"/>
    <lineage>
        <taxon>Bacteria</taxon>
        <taxon>Bacillati</taxon>
        <taxon>Actinomycetota</taxon>
        <taxon>Actinomycetes</taxon>
        <taxon>Kitasatosporales</taxon>
        <taxon>Streptomycetaceae</taxon>
        <taxon>Streptomyces</taxon>
    </lineage>
</organism>